<proteinExistence type="predicted"/>
<reference evidence="1" key="1">
    <citation type="submission" date="2023-03" db="EMBL/GenBank/DDBJ databases">
        <authorList>
            <person name="Julca I."/>
        </authorList>
    </citation>
    <scope>NUCLEOTIDE SEQUENCE</scope>
</reference>
<keyword evidence="2" id="KW-1185">Reference proteome</keyword>
<dbReference type="AlphaFoldDB" id="A0AAV1CJL3"/>
<dbReference type="Proteomes" id="UP001161247">
    <property type="component" value="Chromosome 2"/>
</dbReference>
<dbReference type="PANTHER" id="PTHR31286:SF165">
    <property type="entry name" value="DUF4283 DOMAIN-CONTAINING PROTEIN"/>
    <property type="match status" value="1"/>
</dbReference>
<evidence type="ECO:0000313" key="2">
    <source>
        <dbReference type="Proteomes" id="UP001161247"/>
    </source>
</evidence>
<sequence>MARGRGRGALVAKETVKSSKNEGDKQIKVVAVAAKADVTQICEATIGTTMQEGVAMVADNRASLDSTQAFSSGVKQVPVWIQLPDLELKYWSPSTLSKLMSVIGKPKRMNDMTRNKLRAGFARVLVEMEIKEHLPDKIAFVDEEGRLQEQKLVYEWQPVYSMPRLWTYAEGLQSSPETSLEAEEYRAVTRAYTRK</sequence>
<accession>A0AAV1CJL3</accession>
<name>A0AAV1CJL3_OLDCO</name>
<dbReference type="InterPro" id="IPR040256">
    <property type="entry name" value="At4g02000-like"/>
</dbReference>
<gene>
    <name evidence="1" type="ORF">OLC1_LOCUS5942</name>
</gene>
<organism evidence="1 2">
    <name type="scientific">Oldenlandia corymbosa var. corymbosa</name>
    <dbReference type="NCBI Taxonomy" id="529605"/>
    <lineage>
        <taxon>Eukaryota</taxon>
        <taxon>Viridiplantae</taxon>
        <taxon>Streptophyta</taxon>
        <taxon>Embryophyta</taxon>
        <taxon>Tracheophyta</taxon>
        <taxon>Spermatophyta</taxon>
        <taxon>Magnoliopsida</taxon>
        <taxon>eudicotyledons</taxon>
        <taxon>Gunneridae</taxon>
        <taxon>Pentapetalae</taxon>
        <taxon>asterids</taxon>
        <taxon>lamiids</taxon>
        <taxon>Gentianales</taxon>
        <taxon>Rubiaceae</taxon>
        <taxon>Rubioideae</taxon>
        <taxon>Spermacoceae</taxon>
        <taxon>Hedyotis-Oldenlandia complex</taxon>
        <taxon>Oldenlandia</taxon>
    </lineage>
</organism>
<evidence type="ECO:0000313" key="1">
    <source>
        <dbReference type="EMBL" id="CAI9094854.1"/>
    </source>
</evidence>
<dbReference type="EMBL" id="OX459119">
    <property type="protein sequence ID" value="CAI9094854.1"/>
    <property type="molecule type" value="Genomic_DNA"/>
</dbReference>
<protein>
    <submittedName>
        <fullName evidence="1">OLC1v1030660C1</fullName>
    </submittedName>
</protein>
<dbReference type="PANTHER" id="PTHR31286">
    <property type="entry name" value="GLYCINE-RICH CELL WALL STRUCTURAL PROTEIN 1.8-LIKE"/>
    <property type="match status" value="1"/>
</dbReference>